<evidence type="ECO:0000313" key="8">
    <source>
        <dbReference type="EMBL" id="RXW33385.1"/>
    </source>
</evidence>
<dbReference type="GO" id="GO:0006020">
    <property type="term" value="P:inositol metabolic process"/>
    <property type="evidence" value="ECO:0007669"/>
    <property type="project" value="TreeGrafter"/>
</dbReference>
<dbReference type="InterPro" id="IPR000760">
    <property type="entry name" value="Inositol_monophosphatase-like"/>
</dbReference>
<evidence type="ECO:0000256" key="5">
    <source>
        <dbReference type="ARBA" id="ARBA00022842"/>
    </source>
</evidence>
<dbReference type="RefSeq" id="WP_129457349.1">
    <property type="nucleotide sequence ID" value="NZ_PPCV01000001.1"/>
</dbReference>
<name>A0A4Q2EMT1_9ACTN</name>
<evidence type="ECO:0000256" key="1">
    <source>
        <dbReference type="ARBA" id="ARBA00001033"/>
    </source>
</evidence>
<feature type="binding site" evidence="6">
    <location>
        <position position="96"/>
    </location>
    <ligand>
        <name>Mg(2+)</name>
        <dbReference type="ChEBI" id="CHEBI:18420"/>
        <label>1</label>
        <note>catalytic</note>
    </ligand>
</feature>
<sequence length="273" mass="29130">MDVSRLPLPATTPLLDLAREIAVACGRLITQERPAHVDVAATKSSPVDVVTIMDRRSEELATSLLRAARPHDGLLGEEGTFEEGDSGVSWLIDPIDGTVNYLYGIPEYSVSVAAVIGDPRGEFRPVAGCVYQPDHEELFWATADGPAVAVIGGRERILHANPATDLSLSLVATGFSYRAEVRAEQAQILTRILPAVRDIRRHGSAALELCSVAAGRQDAYFERGLNAWDLAAGWLIAERAGVTVRGRAGGVPNADLLLAGRDSTLDSLESLLG</sequence>
<evidence type="ECO:0000256" key="7">
    <source>
        <dbReference type="RuleBase" id="RU364068"/>
    </source>
</evidence>
<dbReference type="Pfam" id="PF00459">
    <property type="entry name" value="Inositol_P"/>
    <property type="match status" value="1"/>
</dbReference>
<dbReference type="GO" id="GO:0008934">
    <property type="term" value="F:inositol monophosphate 1-phosphatase activity"/>
    <property type="evidence" value="ECO:0007669"/>
    <property type="project" value="InterPro"/>
</dbReference>
<comment type="similarity">
    <text evidence="7">Belongs to the inositol monophosphatase superfamily.</text>
</comment>
<evidence type="ECO:0000256" key="2">
    <source>
        <dbReference type="ARBA" id="ARBA00001946"/>
    </source>
</evidence>
<keyword evidence="5 6" id="KW-0460">Magnesium</keyword>
<feature type="binding site" evidence="6">
    <location>
        <position position="93"/>
    </location>
    <ligand>
        <name>Mg(2+)</name>
        <dbReference type="ChEBI" id="CHEBI:18420"/>
        <label>2</label>
    </ligand>
</feature>
<comment type="cofactor">
    <cofactor evidence="2 6 7">
        <name>Mg(2+)</name>
        <dbReference type="ChEBI" id="CHEBI:18420"/>
    </cofactor>
</comment>
<comment type="catalytic activity">
    <reaction evidence="1 7">
        <text>a myo-inositol phosphate + H2O = myo-inositol + phosphate</text>
        <dbReference type="Rhea" id="RHEA:24056"/>
        <dbReference type="ChEBI" id="CHEBI:15377"/>
        <dbReference type="ChEBI" id="CHEBI:17268"/>
        <dbReference type="ChEBI" id="CHEBI:43474"/>
        <dbReference type="ChEBI" id="CHEBI:84139"/>
        <dbReference type="EC" id="3.1.3.25"/>
    </reaction>
</comment>
<comment type="caution">
    <text evidence="8">The sequence shown here is derived from an EMBL/GenBank/DDBJ whole genome shotgun (WGS) entry which is preliminary data.</text>
</comment>
<feature type="binding site" evidence="6">
    <location>
        <position position="229"/>
    </location>
    <ligand>
        <name>Mg(2+)</name>
        <dbReference type="ChEBI" id="CHEBI:18420"/>
        <label>1</label>
        <note>catalytic</note>
    </ligand>
</feature>
<dbReference type="PANTHER" id="PTHR20854">
    <property type="entry name" value="INOSITOL MONOPHOSPHATASE"/>
    <property type="match status" value="1"/>
</dbReference>
<organism evidence="8 9">
    <name type="scientific">Propioniciclava flava</name>
    <dbReference type="NCBI Taxonomy" id="2072026"/>
    <lineage>
        <taxon>Bacteria</taxon>
        <taxon>Bacillati</taxon>
        <taxon>Actinomycetota</taxon>
        <taxon>Actinomycetes</taxon>
        <taxon>Propionibacteriales</taxon>
        <taxon>Propionibacteriaceae</taxon>
        <taxon>Propioniciclava</taxon>
    </lineage>
</organism>
<dbReference type="EC" id="3.1.3.25" evidence="7"/>
<evidence type="ECO:0000313" key="9">
    <source>
        <dbReference type="Proteomes" id="UP000290624"/>
    </source>
</evidence>
<dbReference type="Gene3D" id="3.30.540.10">
    <property type="entry name" value="Fructose-1,6-Bisphosphatase, subunit A, domain 1"/>
    <property type="match status" value="1"/>
</dbReference>
<dbReference type="Gene3D" id="3.40.190.80">
    <property type="match status" value="1"/>
</dbReference>
<accession>A0A4Q2EMT1</accession>
<evidence type="ECO:0000256" key="4">
    <source>
        <dbReference type="ARBA" id="ARBA00022801"/>
    </source>
</evidence>
<feature type="binding site" evidence="6">
    <location>
        <position position="77"/>
    </location>
    <ligand>
        <name>Mg(2+)</name>
        <dbReference type="ChEBI" id="CHEBI:18420"/>
        <label>1</label>
        <note>catalytic</note>
    </ligand>
</feature>
<dbReference type="InterPro" id="IPR020583">
    <property type="entry name" value="Inositol_monoP_metal-BS"/>
</dbReference>
<gene>
    <name evidence="8" type="ORF">C1706_01035</name>
</gene>
<dbReference type="AlphaFoldDB" id="A0A4Q2EMT1"/>
<proteinExistence type="inferred from homology"/>
<dbReference type="GO" id="GO:0046872">
    <property type="term" value="F:metal ion binding"/>
    <property type="evidence" value="ECO:0007669"/>
    <property type="project" value="UniProtKB-KW"/>
</dbReference>
<dbReference type="PRINTS" id="PR00377">
    <property type="entry name" value="IMPHPHTASES"/>
</dbReference>
<evidence type="ECO:0000256" key="3">
    <source>
        <dbReference type="ARBA" id="ARBA00022723"/>
    </source>
</evidence>
<dbReference type="EMBL" id="PPCV01000001">
    <property type="protein sequence ID" value="RXW33385.1"/>
    <property type="molecule type" value="Genomic_DNA"/>
</dbReference>
<dbReference type="OrthoDB" id="9772456at2"/>
<dbReference type="InterPro" id="IPR033942">
    <property type="entry name" value="IMPase"/>
</dbReference>
<dbReference type="CDD" id="cd01639">
    <property type="entry name" value="IMPase"/>
    <property type="match status" value="1"/>
</dbReference>
<protein>
    <recommendedName>
        <fullName evidence="7">Inositol-1-monophosphatase</fullName>
        <ecNumber evidence="7">3.1.3.25</ecNumber>
    </recommendedName>
</protein>
<dbReference type="SUPFAM" id="SSF56655">
    <property type="entry name" value="Carbohydrate phosphatase"/>
    <property type="match status" value="1"/>
</dbReference>
<evidence type="ECO:0000256" key="6">
    <source>
        <dbReference type="PIRSR" id="PIRSR600760-2"/>
    </source>
</evidence>
<reference evidence="8 9" key="1">
    <citation type="submission" date="2018-01" db="EMBL/GenBank/DDBJ databases">
        <title>Lactibacter flavus gen. nov., sp. nov., a novel bacterium of the family Propionibacteriaceae isolated from raw milk and dairy products.</title>
        <authorList>
            <person name="Wenning M."/>
            <person name="Breitenwieser F."/>
            <person name="Huptas C."/>
            <person name="von Neubeck M."/>
            <person name="Busse H.-J."/>
            <person name="Scherer S."/>
        </authorList>
    </citation>
    <scope>NUCLEOTIDE SEQUENCE [LARGE SCALE GENOMIC DNA]</scope>
    <source>
        <strain evidence="8 9">VG341</strain>
    </source>
</reference>
<dbReference type="Proteomes" id="UP000290624">
    <property type="component" value="Unassembled WGS sequence"/>
</dbReference>
<feature type="binding site" evidence="6">
    <location>
        <position position="95"/>
    </location>
    <ligand>
        <name>Mg(2+)</name>
        <dbReference type="ChEBI" id="CHEBI:18420"/>
        <label>1</label>
        <note>catalytic</note>
    </ligand>
</feature>
<keyword evidence="3 6" id="KW-0479">Metal-binding</keyword>
<dbReference type="GO" id="GO:0007165">
    <property type="term" value="P:signal transduction"/>
    <property type="evidence" value="ECO:0007669"/>
    <property type="project" value="TreeGrafter"/>
</dbReference>
<keyword evidence="4 7" id="KW-0378">Hydrolase</keyword>
<dbReference type="PROSITE" id="PS00629">
    <property type="entry name" value="IMP_1"/>
    <property type="match status" value="1"/>
</dbReference>
<dbReference type="PANTHER" id="PTHR20854:SF4">
    <property type="entry name" value="INOSITOL-1-MONOPHOSPHATASE-RELATED"/>
    <property type="match status" value="1"/>
</dbReference>
<keyword evidence="9" id="KW-1185">Reference proteome</keyword>